<dbReference type="SUPFAM" id="SSF49764">
    <property type="entry name" value="HSP20-like chaperones"/>
    <property type="match status" value="1"/>
</dbReference>
<reference evidence="6 7" key="1">
    <citation type="journal article" date="2018" name="Evol. Lett.">
        <title>Horizontal gene cluster transfer increased hallucinogenic mushroom diversity.</title>
        <authorList>
            <person name="Reynolds H.T."/>
            <person name="Vijayakumar V."/>
            <person name="Gluck-Thaler E."/>
            <person name="Korotkin H.B."/>
            <person name="Matheny P.B."/>
            <person name="Slot J.C."/>
        </authorList>
    </citation>
    <scope>NUCLEOTIDE SEQUENCE [LARGE SCALE GENOMIC DNA]</scope>
    <source>
        <strain evidence="6 7">2629</strain>
    </source>
</reference>
<dbReference type="Gene3D" id="2.60.40.790">
    <property type="match status" value="1"/>
</dbReference>
<dbReference type="Pfam" id="PF00011">
    <property type="entry name" value="HSP20"/>
    <property type="match status" value="1"/>
</dbReference>
<dbReference type="OrthoDB" id="1431247at2759"/>
<comment type="similarity">
    <text evidence="2 3">Belongs to the small heat shock protein (HSP20) family.</text>
</comment>
<evidence type="ECO:0000313" key="7">
    <source>
        <dbReference type="Proteomes" id="UP000284842"/>
    </source>
</evidence>
<dbReference type="PROSITE" id="PS01031">
    <property type="entry name" value="SHSP"/>
    <property type="match status" value="1"/>
</dbReference>
<keyword evidence="7" id="KW-1185">Reference proteome</keyword>
<evidence type="ECO:0000256" key="2">
    <source>
        <dbReference type="PROSITE-ProRule" id="PRU00285"/>
    </source>
</evidence>
<feature type="domain" description="SHSP" evidence="5">
    <location>
        <begin position="59"/>
        <end position="206"/>
    </location>
</feature>
<dbReference type="CDD" id="cd06464">
    <property type="entry name" value="ACD_sHsps-like"/>
    <property type="match status" value="1"/>
</dbReference>
<comment type="caution">
    <text evidence="6">The sequence shown here is derived from an EMBL/GenBank/DDBJ whole genome shotgun (WGS) entry which is preliminary data.</text>
</comment>
<dbReference type="Proteomes" id="UP000284842">
    <property type="component" value="Unassembled WGS sequence"/>
</dbReference>
<dbReference type="STRING" id="181874.A0A409VIA7"/>
<evidence type="ECO:0000256" key="1">
    <source>
        <dbReference type="ARBA" id="ARBA00023016"/>
    </source>
</evidence>
<protein>
    <recommendedName>
        <fullName evidence="5">SHSP domain-containing protein</fullName>
    </recommendedName>
</protein>
<evidence type="ECO:0000256" key="3">
    <source>
        <dbReference type="RuleBase" id="RU003616"/>
    </source>
</evidence>
<evidence type="ECO:0000313" key="6">
    <source>
        <dbReference type="EMBL" id="PPQ65975.1"/>
    </source>
</evidence>
<keyword evidence="1" id="KW-0346">Stress response</keyword>
<dbReference type="AlphaFoldDB" id="A0A409VIA7"/>
<accession>A0A409VIA7</accession>
<dbReference type="InterPro" id="IPR031107">
    <property type="entry name" value="Small_HSP"/>
</dbReference>
<proteinExistence type="inferred from homology"/>
<dbReference type="InParanoid" id="A0A409VIA7"/>
<dbReference type="PANTHER" id="PTHR11527">
    <property type="entry name" value="HEAT-SHOCK PROTEIN 20 FAMILY MEMBER"/>
    <property type="match status" value="1"/>
</dbReference>
<dbReference type="InterPro" id="IPR008978">
    <property type="entry name" value="HSP20-like_chaperone"/>
</dbReference>
<evidence type="ECO:0000256" key="4">
    <source>
        <dbReference type="SAM" id="MobiDB-lite"/>
    </source>
</evidence>
<feature type="region of interest" description="Disordered" evidence="4">
    <location>
        <begin position="113"/>
        <end position="132"/>
    </location>
</feature>
<name>A0A409VIA7_9AGAR</name>
<dbReference type="InterPro" id="IPR002068">
    <property type="entry name" value="A-crystallin/Hsp20_dom"/>
</dbReference>
<sequence length="207" mass="22667">MSKTPSSRRKITSVTDSSAFELYAHPTFVRAVNRTADVKILQAIRAGKLRPVIPLNNASGPLRYSPRMDLIDDPSSSKLTAIFEIPGIKTGDITLNIRDGCLVVQGQRRYPYPKNAQISTTSPPKEKEPMQIDEKTPLLASIQDEKMPIKVPVQELRYGTFHRSIRVPAGTKESDVSATLHEGMLTVTWPRSPAGASSIPAAANTAF</sequence>
<gene>
    <name evidence="6" type="ORF">CVT24_011192</name>
</gene>
<organism evidence="6 7">
    <name type="scientific">Panaeolus cyanescens</name>
    <dbReference type="NCBI Taxonomy" id="181874"/>
    <lineage>
        <taxon>Eukaryota</taxon>
        <taxon>Fungi</taxon>
        <taxon>Dikarya</taxon>
        <taxon>Basidiomycota</taxon>
        <taxon>Agaricomycotina</taxon>
        <taxon>Agaricomycetes</taxon>
        <taxon>Agaricomycetidae</taxon>
        <taxon>Agaricales</taxon>
        <taxon>Agaricineae</taxon>
        <taxon>Galeropsidaceae</taxon>
        <taxon>Panaeolus</taxon>
    </lineage>
</organism>
<evidence type="ECO:0000259" key="5">
    <source>
        <dbReference type="PROSITE" id="PS01031"/>
    </source>
</evidence>
<dbReference type="EMBL" id="NHTK01006054">
    <property type="protein sequence ID" value="PPQ65975.1"/>
    <property type="molecule type" value="Genomic_DNA"/>
</dbReference>